<dbReference type="EMBL" id="JACHMP010000001">
    <property type="protein sequence ID" value="MBB5817683.1"/>
    <property type="molecule type" value="Genomic_DNA"/>
</dbReference>
<gene>
    <name evidence="2" type="ORF">F4562_000745</name>
</gene>
<name>A0A7W9IBK3_9ACTN</name>
<comment type="caution">
    <text evidence="2">The sequence shown here is derived from an EMBL/GenBank/DDBJ whole genome shotgun (WGS) entry which is preliminary data.</text>
</comment>
<keyword evidence="1" id="KW-1133">Transmembrane helix</keyword>
<dbReference type="AlphaFoldDB" id="A0A7W9IBK3"/>
<dbReference type="Proteomes" id="UP000540685">
    <property type="component" value="Unassembled WGS sequence"/>
</dbReference>
<keyword evidence="3" id="KW-1185">Reference proteome</keyword>
<accession>A0A7W9IBK3</accession>
<reference evidence="2 3" key="1">
    <citation type="submission" date="2020-08" db="EMBL/GenBank/DDBJ databases">
        <title>Sequencing the genomes of 1000 actinobacteria strains.</title>
        <authorList>
            <person name="Klenk H.-P."/>
        </authorList>
    </citation>
    <scope>NUCLEOTIDE SEQUENCE [LARGE SCALE GENOMIC DNA]</scope>
    <source>
        <strain evidence="2 3">DSM 46887</strain>
    </source>
</reference>
<protein>
    <submittedName>
        <fullName evidence="2">Uncharacterized protein</fullName>
    </submittedName>
</protein>
<sequence>MLQLISEIVAFTIVLLLIPPALFLISVVVLAVLGALALTTGREQHGSRTYRR</sequence>
<keyword evidence="1" id="KW-0812">Transmembrane</keyword>
<feature type="transmembrane region" description="Helical" evidence="1">
    <location>
        <begin position="12"/>
        <end position="38"/>
    </location>
</feature>
<evidence type="ECO:0000313" key="3">
    <source>
        <dbReference type="Proteomes" id="UP000540685"/>
    </source>
</evidence>
<organism evidence="2 3">
    <name type="scientific">Streptosporangium becharense</name>
    <dbReference type="NCBI Taxonomy" id="1816182"/>
    <lineage>
        <taxon>Bacteria</taxon>
        <taxon>Bacillati</taxon>
        <taxon>Actinomycetota</taxon>
        <taxon>Actinomycetes</taxon>
        <taxon>Streptosporangiales</taxon>
        <taxon>Streptosporangiaceae</taxon>
        <taxon>Streptosporangium</taxon>
    </lineage>
</organism>
<proteinExistence type="predicted"/>
<evidence type="ECO:0000256" key="1">
    <source>
        <dbReference type="SAM" id="Phobius"/>
    </source>
</evidence>
<dbReference type="RefSeq" id="WP_184545222.1">
    <property type="nucleotide sequence ID" value="NZ_JACHMP010000001.1"/>
</dbReference>
<keyword evidence="1" id="KW-0472">Membrane</keyword>
<evidence type="ECO:0000313" key="2">
    <source>
        <dbReference type="EMBL" id="MBB5817683.1"/>
    </source>
</evidence>